<accession>A0ABM9QDX4</accession>
<keyword evidence="1" id="KW-0472">Membrane</keyword>
<protein>
    <submittedName>
        <fullName evidence="2">Membrane protein</fullName>
    </submittedName>
</protein>
<evidence type="ECO:0000313" key="2">
    <source>
        <dbReference type="EMBL" id="CCO03835.1"/>
    </source>
</evidence>
<keyword evidence="3" id="KW-1185">Reference proteome</keyword>
<dbReference type="RefSeq" id="WP_038670260.1">
    <property type="nucleotide sequence ID" value="NZ_HF545616.1"/>
</dbReference>
<dbReference type="Proteomes" id="UP000027600">
    <property type="component" value="Chromosome I"/>
</dbReference>
<keyword evidence="1" id="KW-0812">Transmembrane</keyword>
<feature type="transmembrane region" description="Helical" evidence="1">
    <location>
        <begin position="60"/>
        <end position="80"/>
    </location>
</feature>
<proteinExistence type="predicted"/>
<sequence length="822" mass="93383">MRNLRKRRKLIRQMEQANKIPDKLMPQEIKDMLDVAGFRPVIENTPNSAEIKINSGRSNALRCLAVVAAFVLVVGGFAVLRFSNTQFVKKYPNSASSQSADASGLDGLRGTTYKGLYNYINSNSKNIEDFIVDNSYIFKNIDTLTVDDDDHVALYKQALRDHQLTPNPADIQLTRSGVDITPTTSIDELETNITYGNAHFITDNGGIDVYITQNGNITKSEQDIFAETFLKKGLVDIAEYEQYGCKFAPSVVAMYLDNNELYAFFDFILPVKAGKKNLDIEYCGMCMFDVSDPENIKLISEFEQPGVLESIRKVDGKFFIVSRYTRAASLLLDDQKPEDIAPVRYINGEKQLFEESEMYITARDNTPSMILLSSFDGKNQGSYMASKLIACGESSILMGTDNIYILRAYGFEKTDDDYSTVPTRALITRINYGGGDMELNKTQTVTGADAEHISHAISGDEYNGRLSLFSNDSANIYDISTHNTYYSGINICTLWLFDNDLGVPVKKTLTYEDIDFESARYSTFYHSMLYVYREYSFAYSMDDTYQAANDIQLEETYDFSDPNKITQVKTDDQIIAVSDSASRVSFQYSLTNYNDDIAVRTDSTSFDSFSVKILDKSKTEKQETLLYGSSGKGIANANGTVDQVQVYDTEVVKKFNFFKTIQEYKYHEKEMGTTVDGKDMTQRSASTVFSNSIITDNENGYIAIPFYDITTVGKTDDGDNWEYTYYEKTIEKILVMKYNIETKTFSEYGTIKLDEYTDYFDDYFDQASEDEITAMVNDNDQRDRYRSAFVQDGYIYIFSDRQIRSYSYADLSKPTERVDIVK</sequence>
<name>A0ABM9QDX4_9FIRM</name>
<evidence type="ECO:0000313" key="3">
    <source>
        <dbReference type="Proteomes" id="UP000027600"/>
    </source>
</evidence>
<organism evidence="2 3">
    <name type="scientific">Ruminococcus bicirculans</name>
    <name type="common">ex Wegman et al. 2014</name>
    <dbReference type="NCBI Taxonomy" id="1160721"/>
    <lineage>
        <taxon>Bacteria</taxon>
        <taxon>Bacillati</taxon>
        <taxon>Bacillota</taxon>
        <taxon>Clostridia</taxon>
        <taxon>Eubacteriales</taxon>
        <taxon>Oscillospiraceae</taxon>
        <taxon>Ruminococcus</taxon>
    </lineage>
</organism>
<dbReference type="EMBL" id="HF545616">
    <property type="protein sequence ID" value="CCO03835.1"/>
    <property type="molecule type" value="Genomic_DNA"/>
</dbReference>
<gene>
    <name evidence="2" type="ORF">RBI_I00095</name>
</gene>
<keyword evidence="1" id="KW-1133">Transmembrane helix</keyword>
<evidence type="ECO:0000256" key="1">
    <source>
        <dbReference type="SAM" id="Phobius"/>
    </source>
</evidence>
<reference evidence="2 3" key="1">
    <citation type="journal article" date="2014" name="Int. J. Syst. Evol. Microbiol.">
        <title>Complete genome of a new Firmicutes species belonging to the dominant human colonic microbiota ('Ruminococcus bicirculans') reveals two chromosomes and a selective capacity to utilize plant glucans.</title>
        <authorList>
            <consortium name="NISC Comparative Sequencing Program"/>
            <person name="Wegmann U."/>
            <person name="Louis P."/>
            <person name="Goesmann A."/>
            <person name="Henrissat B."/>
            <person name="Duncan S.H."/>
            <person name="Flint H.J."/>
        </authorList>
    </citation>
    <scope>NUCLEOTIDE SEQUENCE [LARGE SCALE GENOMIC DNA]</scope>
    <source>
        <strain evidence="2 3">80/3</strain>
    </source>
</reference>